<dbReference type="EMBL" id="KZ819196">
    <property type="protein sequence ID" value="PWY99118.1"/>
    <property type="molecule type" value="Genomic_DNA"/>
</dbReference>
<protein>
    <submittedName>
        <fullName evidence="2">Uncharacterized protein</fullName>
    </submittedName>
</protein>
<feature type="region of interest" description="Disordered" evidence="1">
    <location>
        <begin position="1"/>
        <end position="78"/>
    </location>
</feature>
<organism evidence="2 3">
    <name type="scientific">Testicularia cyperi</name>
    <dbReference type="NCBI Taxonomy" id="1882483"/>
    <lineage>
        <taxon>Eukaryota</taxon>
        <taxon>Fungi</taxon>
        <taxon>Dikarya</taxon>
        <taxon>Basidiomycota</taxon>
        <taxon>Ustilaginomycotina</taxon>
        <taxon>Ustilaginomycetes</taxon>
        <taxon>Ustilaginales</taxon>
        <taxon>Anthracoideaceae</taxon>
        <taxon>Testicularia</taxon>
    </lineage>
</organism>
<gene>
    <name evidence="2" type="ORF">BCV70DRAFT_201336</name>
</gene>
<dbReference type="InParanoid" id="A0A317XNZ1"/>
<dbReference type="AlphaFoldDB" id="A0A317XNZ1"/>
<evidence type="ECO:0000313" key="2">
    <source>
        <dbReference type="EMBL" id="PWY99118.1"/>
    </source>
</evidence>
<feature type="compositionally biased region" description="Basic and acidic residues" evidence="1">
    <location>
        <begin position="37"/>
        <end position="55"/>
    </location>
</feature>
<reference evidence="2 3" key="1">
    <citation type="journal article" date="2018" name="Mol. Biol. Evol.">
        <title>Broad Genomic Sampling Reveals a Smut Pathogenic Ancestry of the Fungal Clade Ustilaginomycotina.</title>
        <authorList>
            <person name="Kijpornyongpan T."/>
            <person name="Mondo S.J."/>
            <person name="Barry K."/>
            <person name="Sandor L."/>
            <person name="Lee J."/>
            <person name="Lipzen A."/>
            <person name="Pangilinan J."/>
            <person name="LaButti K."/>
            <person name="Hainaut M."/>
            <person name="Henrissat B."/>
            <person name="Grigoriev I.V."/>
            <person name="Spatafora J.W."/>
            <person name="Aime M.C."/>
        </authorList>
    </citation>
    <scope>NUCLEOTIDE SEQUENCE [LARGE SCALE GENOMIC DNA]</scope>
    <source>
        <strain evidence="2 3">MCA 3645</strain>
    </source>
</reference>
<name>A0A317XNZ1_9BASI</name>
<sequence>MVASGQLNRQCEGLRRQDNAMSRFQSQRSWTSESEENDRRDKERQREGEDKETRKAAVSRVLWDEQSKHGSDRNDFLA</sequence>
<accession>A0A317XNZ1</accession>
<evidence type="ECO:0000313" key="3">
    <source>
        <dbReference type="Proteomes" id="UP000246740"/>
    </source>
</evidence>
<feature type="compositionally biased region" description="Polar residues" evidence="1">
    <location>
        <begin position="19"/>
        <end position="32"/>
    </location>
</feature>
<dbReference type="Proteomes" id="UP000246740">
    <property type="component" value="Unassembled WGS sequence"/>
</dbReference>
<evidence type="ECO:0000256" key="1">
    <source>
        <dbReference type="SAM" id="MobiDB-lite"/>
    </source>
</evidence>
<keyword evidence="3" id="KW-1185">Reference proteome</keyword>
<feature type="compositionally biased region" description="Basic and acidic residues" evidence="1">
    <location>
        <begin position="62"/>
        <end position="78"/>
    </location>
</feature>
<proteinExistence type="predicted"/>